<organism evidence="2 3">
    <name type="scientific">Hypsibius exemplaris</name>
    <name type="common">Freshwater tardigrade</name>
    <dbReference type="NCBI Taxonomy" id="2072580"/>
    <lineage>
        <taxon>Eukaryota</taxon>
        <taxon>Metazoa</taxon>
        <taxon>Ecdysozoa</taxon>
        <taxon>Tardigrada</taxon>
        <taxon>Eutardigrada</taxon>
        <taxon>Parachela</taxon>
        <taxon>Hypsibioidea</taxon>
        <taxon>Hypsibiidae</taxon>
        <taxon>Hypsibius</taxon>
    </lineage>
</organism>
<dbReference type="AlphaFoldDB" id="A0A1W0X246"/>
<dbReference type="Proteomes" id="UP000192578">
    <property type="component" value="Unassembled WGS sequence"/>
</dbReference>
<dbReference type="EMBL" id="MTYJ01000023">
    <property type="protein sequence ID" value="OQV21504.1"/>
    <property type="molecule type" value="Genomic_DNA"/>
</dbReference>
<feature type="transmembrane region" description="Helical" evidence="1">
    <location>
        <begin position="32"/>
        <end position="55"/>
    </location>
</feature>
<evidence type="ECO:0000256" key="1">
    <source>
        <dbReference type="SAM" id="Phobius"/>
    </source>
</evidence>
<reference evidence="3" key="1">
    <citation type="submission" date="2017-01" db="EMBL/GenBank/DDBJ databases">
        <title>Comparative genomics of anhydrobiosis in the tardigrade Hypsibius dujardini.</title>
        <authorList>
            <person name="Yoshida Y."/>
            <person name="Koutsovoulos G."/>
            <person name="Laetsch D."/>
            <person name="Stevens L."/>
            <person name="Kumar S."/>
            <person name="Horikawa D."/>
            <person name="Ishino K."/>
            <person name="Komine S."/>
            <person name="Tomita M."/>
            <person name="Blaxter M."/>
            <person name="Arakawa K."/>
        </authorList>
    </citation>
    <scope>NUCLEOTIDE SEQUENCE [LARGE SCALE GENOMIC DNA]</scope>
    <source>
        <strain evidence="3">Z151</strain>
    </source>
</reference>
<keyword evidence="1" id="KW-0812">Transmembrane</keyword>
<accession>A0A1W0X246</accession>
<keyword evidence="1" id="KW-0472">Membrane</keyword>
<evidence type="ECO:0000313" key="2">
    <source>
        <dbReference type="EMBL" id="OQV21504.1"/>
    </source>
</evidence>
<keyword evidence="3" id="KW-1185">Reference proteome</keyword>
<evidence type="ECO:0000313" key="3">
    <source>
        <dbReference type="Proteomes" id="UP000192578"/>
    </source>
</evidence>
<keyword evidence="1" id="KW-1133">Transmembrane helix</keyword>
<comment type="caution">
    <text evidence="2">The sequence shown here is derived from an EMBL/GenBank/DDBJ whole genome shotgun (WGS) entry which is preliminary data.</text>
</comment>
<gene>
    <name evidence="2" type="ORF">BV898_04708</name>
</gene>
<protein>
    <submittedName>
        <fullName evidence="2">Uncharacterized protein</fullName>
    </submittedName>
</protein>
<sequence>MASAANPTIQCTLTATRRTSERRLNRIKTHKGVVGIIVLTKTVATSFLFSLVLVLHVCNFPCLNIWPNVCQVLY</sequence>
<name>A0A1W0X246_HYPEX</name>
<proteinExistence type="predicted"/>